<feature type="transmembrane region" description="Helical" evidence="1">
    <location>
        <begin position="41"/>
        <end position="67"/>
    </location>
</feature>
<feature type="transmembrane region" description="Helical" evidence="1">
    <location>
        <begin position="9"/>
        <end position="29"/>
    </location>
</feature>
<organism evidence="2 3">
    <name type="scientific">Pseudoduganella danionis</name>
    <dbReference type="NCBI Taxonomy" id="1890295"/>
    <lineage>
        <taxon>Bacteria</taxon>
        <taxon>Pseudomonadati</taxon>
        <taxon>Pseudomonadota</taxon>
        <taxon>Betaproteobacteria</taxon>
        <taxon>Burkholderiales</taxon>
        <taxon>Oxalobacteraceae</taxon>
        <taxon>Telluria group</taxon>
        <taxon>Pseudoduganella</taxon>
    </lineage>
</organism>
<evidence type="ECO:0000313" key="3">
    <source>
        <dbReference type="Proteomes" id="UP000735592"/>
    </source>
</evidence>
<keyword evidence="1" id="KW-0812">Transmembrane</keyword>
<protein>
    <submittedName>
        <fullName evidence="2">Uncharacterized protein</fullName>
    </submittedName>
</protein>
<dbReference type="EMBL" id="WNKW01000001">
    <property type="protein sequence ID" value="MTW32431.1"/>
    <property type="molecule type" value="Genomic_DNA"/>
</dbReference>
<reference evidence="2 3" key="1">
    <citation type="submission" date="2019-11" db="EMBL/GenBank/DDBJ databases">
        <title>Type strains purchased from KCTC, JCM and DSMZ.</title>
        <authorList>
            <person name="Lu H."/>
        </authorList>
    </citation>
    <scope>NUCLEOTIDE SEQUENCE [LARGE SCALE GENOMIC DNA]</scope>
    <source>
        <strain evidence="2 3">DSM 103461</strain>
    </source>
</reference>
<name>A0ABW9SKJ6_9BURK</name>
<dbReference type="Proteomes" id="UP000735592">
    <property type="component" value="Unassembled WGS sequence"/>
</dbReference>
<keyword evidence="1" id="KW-0472">Membrane</keyword>
<gene>
    <name evidence="2" type="ORF">GM655_06265</name>
</gene>
<evidence type="ECO:0000313" key="2">
    <source>
        <dbReference type="EMBL" id="MTW32431.1"/>
    </source>
</evidence>
<evidence type="ECO:0000256" key="1">
    <source>
        <dbReference type="SAM" id="Phobius"/>
    </source>
</evidence>
<proteinExistence type="predicted"/>
<keyword evidence="3" id="KW-1185">Reference proteome</keyword>
<sequence length="76" mass="8412">MYSKLERKWWFIAPVTALAAILTNYLVGAAGLIQPYNSAQWVLYVLAFVGIQRALSFALWLLVLCVAPASAVPERS</sequence>
<keyword evidence="1" id="KW-1133">Transmembrane helix</keyword>
<accession>A0ABW9SKJ6</accession>
<comment type="caution">
    <text evidence="2">The sequence shown here is derived from an EMBL/GenBank/DDBJ whole genome shotgun (WGS) entry which is preliminary data.</text>
</comment>
<dbReference type="RefSeq" id="WP_155433687.1">
    <property type="nucleotide sequence ID" value="NZ_JBHLXK010000003.1"/>
</dbReference>